<accession>A8GMN1</accession>
<dbReference type="HOGENOM" id="CLU_3366977_0_0_5"/>
<dbReference type="EMBL" id="CP000847">
    <property type="protein sequence ID" value="ABV74656.1"/>
    <property type="molecule type" value="Genomic_DNA"/>
</dbReference>
<dbReference type="AlphaFoldDB" id="A8GMN1"/>
<dbReference type="Proteomes" id="UP000006830">
    <property type="component" value="Chromosome"/>
</dbReference>
<keyword evidence="2" id="KW-1185">Reference proteome</keyword>
<reference evidence="1" key="1">
    <citation type="submission" date="2007-09" db="EMBL/GenBank/DDBJ databases">
        <title>Complete Genome Sequence of Rickettsia akari.</title>
        <authorList>
            <person name="Madan A."/>
            <person name="Fahey J."/>
            <person name="Helton E."/>
            <person name="Ketteman M."/>
            <person name="Madan A."/>
            <person name="Rodrigues S."/>
            <person name="Sanchez A."/>
            <person name="Whiting M."/>
            <person name="Dasch G."/>
            <person name="Eremeeva M."/>
        </authorList>
    </citation>
    <scope>NUCLEOTIDE SEQUENCE</scope>
    <source>
        <strain evidence="1">Hartford</strain>
    </source>
</reference>
<proteinExistence type="predicted"/>
<evidence type="ECO:0000313" key="1">
    <source>
        <dbReference type="EMBL" id="ABV74656.1"/>
    </source>
</evidence>
<sequence length="35" mass="3810">MVKKVDCYKAPEAILTIAAAKALKAVQAEIKKDSY</sequence>
<name>A8GMN1_RICAH</name>
<evidence type="ECO:0000313" key="2">
    <source>
        <dbReference type="Proteomes" id="UP000006830"/>
    </source>
</evidence>
<dbReference type="KEGG" id="rak:A1C_01725"/>
<organism evidence="1 2">
    <name type="scientific">Rickettsia akari (strain Hartford)</name>
    <dbReference type="NCBI Taxonomy" id="293614"/>
    <lineage>
        <taxon>Bacteria</taxon>
        <taxon>Pseudomonadati</taxon>
        <taxon>Pseudomonadota</taxon>
        <taxon>Alphaproteobacteria</taxon>
        <taxon>Rickettsiales</taxon>
        <taxon>Rickettsiaceae</taxon>
        <taxon>Rickettsieae</taxon>
        <taxon>Rickettsia</taxon>
        <taxon>spotted fever group</taxon>
    </lineage>
</organism>
<gene>
    <name evidence="1" type="ordered locus">A1C_01725</name>
</gene>
<protein>
    <submittedName>
        <fullName evidence="1">Uncharacterized protein</fullName>
    </submittedName>
</protein>